<keyword evidence="1" id="KW-0175">Coiled coil</keyword>
<keyword evidence="5" id="KW-1185">Reference proteome</keyword>
<feature type="coiled-coil region" evidence="1">
    <location>
        <begin position="555"/>
        <end position="597"/>
    </location>
</feature>
<feature type="compositionally biased region" description="Pro residues" evidence="2">
    <location>
        <begin position="322"/>
        <end position="332"/>
    </location>
</feature>
<dbReference type="GO" id="GO:0007094">
    <property type="term" value="P:mitotic spindle assembly checkpoint signaling"/>
    <property type="evidence" value="ECO:0007669"/>
    <property type="project" value="TreeGrafter"/>
</dbReference>
<reference evidence="4 5" key="1">
    <citation type="submission" date="2018-10" db="EMBL/GenBank/DDBJ databases">
        <title>Complete genome sequence of Malassezia restricta CBS 7877.</title>
        <authorList>
            <person name="Morand S.C."/>
            <person name="Bertignac M."/>
            <person name="Iltis A."/>
            <person name="Kolder I."/>
            <person name="Pirovano W."/>
            <person name="Jourdain R."/>
            <person name="Clavaud C."/>
        </authorList>
    </citation>
    <scope>NUCLEOTIDE SEQUENCE [LARGE SCALE GENOMIC DNA]</scope>
    <source>
        <strain evidence="4 5">CBS 7877</strain>
    </source>
</reference>
<protein>
    <submittedName>
        <fullName evidence="4">Spc7 kinetochore protein</fullName>
    </submittedName>
</protein>
<dbReference type="PANTHER" id="PTHR28260:SF1">
    <property type="entry name" value="SPINDLE POLE BODY COMPONENT SPC105"/>
    <property type="match status" value="1"/>
</dbReference>
<feature type="compositionally biased region" description="Polar residues" evidence="2">
    <location>
        <begin position="179"/>
        <end position="190"/>
    </location>
</feature>
<dbReference type="SMART" id="SM00787">
    <property type="entry name" value="Spc7"/>
    <property type="match status" value="1"/>
</dbReference>
<accession>A0A3G2S4A4</accession>
<dbReference type="GO" id="GO:0000776">
    <property type="term" value="C:kinetochore"/>
    <property type="evidence" value="ECO:0007669"/>
    <property type="project" value="TreeGrafter"/>
</dbReference>
<dbReference type="Pfam" id="PF18210">
    <property type="entry name" value="Knl1_RWD_C"/>
    <property type="match status" value="1"/>
</dbReference>
<evidence type="ECO:0000313" key="4">
    <source>
        <dbReference type="EMBL" id="AYO42844.1"/>
    </source>
</evidence>
<dbReference type="InterPro" id="IPR033338">
    <property type="entry name" value="Spc105/Spc7"/>
</dbReference>
<dbReference type="EMBL" id="CP033150">
    <property type="protein sequence ID" value="AYO42844.1"/>
    <property type="molecule type" value="Genomic_DNA"/>
</dbReference>
<dbReference type="Pfam" id="PF08317">
    <property type="entry name" value="Spc7"/>
    <property type="match status" value="1"/>
</dbReference>
<name>A0A3G2S4A4_MALR7</name>
<sequence length="882" mass="98222">MPALGGRPSLPSALRTDKENTPMSPGRSPDTKRRRTKSLGGMLSPTKAQPATLADATSRPRQPRKSAIRSTPQVFQSPTELGPNPEHQHMRRHDMLDELVDERLRSPGLPNPFTAMYRASSASPIKAPATDTADRKSRRVTFSAVREQTDFEQDEPTMSIKPAQAQERSTLMDRGSPVPNGTSSDESDVSMSLESDGTMELTAAWQPDPPHDESDMELTGRYTAASDDVSAELDSTQTMDLTAAYVPEDASQDTTLDSEAERSAMEMTEMWGQFADEATRQRREASLSPKRSPVRRQTMFLSPDRKARTASAGSTPKARAPTPEPITTPPVSMPSTPTRFRQSLRGGVPSPEYKHSPARRTPRVRLSELHTKPRSPFIHSLLKHRSGGRITHMSPRSDSDSEVVSETSFHMQLADFLGVIGLKFHEDMTASRTHAERPGDTEAPAVPAMAVHHAKMAGAAAPMLQALRNACQELKQHVEDGRERLRAMEQDFFARPPAFVQEWGQLDDEDMRRSMKGQLNVHKQAARAAAMHDYYGWRTDMQYDDEIVAMLTQHRDALQADAERVHARREELEVELLPALRARHSELKRRVQEAHARQQAIRACDPEELRHLHASMDEQDHVLQTMRAKQRDVADQLSRVRARLDETAVKREQTEELIRAARVVSDQIHGCTSGEAVRLERRIRHLEVLLQWRLSSKTSTLLQLVYARALTVAIELDGRQGGVKRVAISPVCPVEASHMHMAAISVIRTRMASEMPASVPEVLRQVAQLWHTYVKARAQVDRLRLHVPVVVSPSRGDKGPDTALDVMATVLLERAQAKAHVHVDIDLARASPLSPQVHVSLVYGHMDTDTLAHMIQSALAKDAHSPHALAYAITHAQATMDT</sequence>
<evidence type="ECO:0000256" key="1">
    <source>
        <dbReference type="SAM" id="Coils"/>
    </source>
</evidence>
<gene>
    <name evidence="4" type="ORF">DNF11_1894</name>
</gene>
<evidence type="ECO:0000256" key="2">
    <source>
        <dbReference type="SAM" id="MobiDB-lite"/>
    </source>
</evidence>
<dbReference type="AlphaFoldDB" id="A0A3G2S4A4"/>
<dbReference type="GO" id="GO:1990758">
    <property type="term" value="P:mitotic sister chromatid biorientation"/>
    <property type="evidence" value="ECO:0007669"/>
    <property type="project" value="TreeGrafter"/>
</dbReference>
<feature type="region of interest" description="Disordered" evidence="2">
    <location>
        <begin position="278"/>
        <end position="362"/>
    </location>
</feature>
<organism evidence="4 5">
    <name type="scientific">Malassezia restricta (strain ATCC 96810 / NBRC 103918 / CBS 7877)</name>
    <name type="common">Seborrheic dermatitis infection agent</name>
    <dbReference type="NCBI Taxonomy" id="425264"/>
    <lineage>
        <taxon>Eukaryota</taxon>
        <taxon>Fungi</taxon>
        <taxon>Dikarya</taxon>
        <taxon>Basidiomycota</taxon>
        <taxon>Ustilaginomycotina</taxon>
        <taxon>Malasseziomycetes</taxon>
        <taxon>Malasseziales</taxon>
        <taxon>Malasseziaceae</taxon>
        <taxon>Malassezia</taxon>
    </lineage>
</organism>
<feature type="coiled-coil region" evidence="1">
    <location>
        <begin position="464"/>
        <end position="491"/>
    </location>
</feature>
<dbReference type="VEuPathDB" id="FungiDB:DNF11_1894"/>
<evidence type="ECO:0000313" key="5">
    <source>
        <dbReference type="Proteomes" id="UP000269793"/>
    </source>
</evidence>
<dbReference type="STRING" id="425264.A0A3G2S4A4"/>
<dbReference type="InterPro" id="IPR040850">
    <property type="entry name" value="Knl1_RWD_C"/>
</dbReference>
<feature type="domain" description="Spc7 kinetochore protein" evidence="3">
    <location>
        <begin position="399"/>
        <end position="715"/>
    </location>
</feature>
<feature type="region of interest" description="Disordered" evidence="2">
    <location>
        <begin position="104"/>
        <end position="190"/>
    </location>
</feature>
<dbReference type="Proteomes" id="UP000269793">
    <property type="component" value="Chromosome III"/>
</dbReference>
<feature type="region of interest" description="Disordered" evidence="2">
    <location>
        <begin position="1"/>
        <end position="88"/>
    </location>
</feature>
<dbReference type="PANTHER" id="PTHR28260">
    <property type="entry name" value="SPINDLE POLE BODY COMPONENT SPC105"/>
    <property type="match status" value="1"/>
</dbReference>
<dbReference type="InterPro" id="IPR013253">
    <property type="entry name" value="Spc7_domain"/>
</dbReference>
<feature type="compositionally biased region" description="Polar residues" evidence="2">
    <location>
        <begin position="68"/>
        <end position="79"/>
    </location>
</feature>
<dbReference type="GO" id="GO:0034501">
    <property type="term" value="P:protein localization to kinetochore"/>
    <property type="evidence" value="ECO:0007669"/>
    <property type="project" value="TreeGrafter"/>
</dbReference>
<proteinExistence type="predicted"/>
<dbReference type="OrthoDB" id="360161at2759"/>
<evidence type="ECO:0000259" key="3">
    <source>
        <dbReference type="SMART" id="SM00787"/>
    </source>
</evidence>